<dbReference type="AlphaFoldDB" id="A0A0C9WXL2"/>
<dbReference type="InterPro" id="IPR037675">
    <property type="entry name" value="PIG-O_N"/>
</dbReference>
<keyword evidence="9 11" id="KW-0472">Membrane</keyword>
<feature type="transmembrane region" description="Helical" evidence="11">
    <location>
        <begin position="471"/>
        <end position="494"/>
    </location>
</feature>
<dbReference type="EMBL" id="KN838692">
    <property type="protein sequence ID" value="KIJ97470.1"/>
    <property type="molecule type" value="Genomic_DNA"/>
</dbReference>
<protein>
    <recommendedName>
        <fullName evidence="12">GPI ethanolamine phosphate transferase 2 C-terminal domain-containing protein</fullName>
    </recommendedName>
</protein>
<dbReference type="Pfam" id="PF01663">
    <property type="entry name" value="Phosphodiest"/>
    <property type="match status" value="1"/>
</dbReference>
<feature type="transmembrane region" description="Helical" evidence="11">
    <location>
        <begin position="700"/>
        <end position="720"/>
    </location>
</feature>
<dbReference type="GO" id="GO:0051377">
    <property type="term" value="F:mannose-ethanolamine phosphotransferase activity"/>
    <property type="evidence" value="ECO:0007669"/>
    <property type="project" value="InterPro"/>
</dbReference>
<name>A0A0C9WXL2_9AGAR</name>
<evidence type="ECO:0000256" key="2">
    <source>
        <dbReference type="ARBA" id="ARBA00004687"/>
    </source>
</evidence>
<evidence type="ECO:0000256" key="6">
    <source>
        <dbReference type="ARBA" id="ARBA00022692"/>
    </source>
</evidence>
<evidence type="ECO:0000256" key="11">
    <source>
        <dbReference type="SAM" id="Phobius"/>
    </source>
</evidence>
<feature type="transmembrane region" description="Helical" evidence="11">
    <location>
        <begin position="741"/>
        <end position="763"/>
    </location>
</feature>
<feature type="transmembrane region" description="Helical" evidence="11">
    <location>
        <begin position="877"/>
        <end position="896"/>
    </location>
</feature>
<evidence type="ECO:0000313" key="13">
    <source>
        <dbReference type="EMBL" id="KIJ97470.1"/>
    </source>
</evidence>
<dbReference type="Gene3D" id="3.40.720.10">
    <property type="entry name" value="Alkaline Phosphatase, subunit A"/>
    <property type="match status" value="1"/>
</dbReference>
<evidence type="ECO:0000256" key="5">
    <source>
        <dbReference type="ARBA" id="ARBA00022679"/>
    </source>
</evidence>
<dbReference type="Proteomes" id="UP000054477">
    <property type="component" value="Unassembled WGS sequence"/>
</dbReference>
<feature type="transmembrane region" description="Helical" evidence="11">
    <location>
        <begin position="658"/>
        <end position="677"/>
    </location>
</feature>
<dbReference type="SUPFAM" id="SSF53649">
    <property type="entry name" value="Alkaline phosphatase-like"/>
    <property type="match status" value="1"/>
</dbReference>
<dbReference type="UniPathway" id="UPA00196"/>
<sequence length="996" mass="109453">MTASRLAILLWICLVHLAGIYLFTRGFLLTRLSLSETSNCSNEPCTLPASHRRAVFLIIDALRFDFVAPNAPSPPSPFHHDVLTLPQELTALHPEKSFIFNAYADPPTTTLQRIKGLTTGSLPTFVDIGNNFGGSSIMEDSILRQLKTSGKKVAFMGDDTWMSVFPDTFEQNMTFPFDSFNVEDLHSVDEGVIKHLFPLLEDRSKPFDFLIGHFLGVDHVGHRVGPDHSSMKAKLRQMNDVLERVVSLLEDDTLLVVLGDHGMDRSGDHGGDGTFETSSALWVFSKGPALTQTSSPVPSGLLQYKTFPAMSVPHRSVQQIDILPTLSLILGLPIPYNNLGTVIPEIFWRDQGKMLEQALELNSRQIKRYLDTYRSSPSGGELDDAWIGLESSWDSTQVKTLRDAAKLITLTNYNRVALGACRAIWAQFNPVLMSLGLVLIGMGICAAWAVYSGLSASKHGWDDWLATQLPLLLRGAAGGTAVGVVLSLAFSSYFPGFGTFDFALFATFLISCMVLIISSPPTITWESLKATPVILILHTVAYFSNSFTFWEDRIVPFLIVSSIVPKAITGFTAPTSRLRHRILGFSLLLAVCVRLIAISTICREEQQPYCHVTFFASSSIPSPPSSALYLIIPASLALPWIIWRFLRITRSEMGLAKMYLPLMLMPSLLASSAYWILEWADSADILESNWTTLLRVGRTWIARLTFGWILIVGGGFWWLVPLCLDVEVQEPSQGGKRQIKIMGFANAFGAPYLLFWTVPLVIVYFTTQITGQLVLVLAVVAVLAYLEVLDSVRDVQAIAAVFEASVPSTILDPTASISQSPPIKFTDIIPLALLGLHVFYGTGHQAIISSIQWKSAFLLTSTVTYPFSPLTVVANSFGPLFLMALAAPLLALWNRAPLAEGGSEEKLDVQVKGESTLAALGMMIYYATLMLGTAVSAAILRRHLMVWKVFAPRFMAGVLSVLAVDLAVLVGIGIGVERVTSKVALMFRRRPGVRDK</sequence>
<proteinExistence type="inferred from homology"/>
<keyword evidence="5" id="KW-0808">Transferase</keyword>
<feature type="transmembrane region" description="Helical" evidence="11">
    <location>
        <begin position="952"/>
        <end position="976"/>
    </location>
</feature>
<dbReference type="InterPro" id="IPR045687">
    <property type="entry name" value="PIGG/GPI7_C"/>
</dbReference>
<dbReference type="InterPro" id="IPR002591">
    <property type="entry name" value="Phosphodiest/P_Trfase"/>
</dbReference>
<keyword evidence="7" id="KW-0256">Endoplasmic reticulum</keyword>
<evidence type="ECO:0000256" key="10">
    <source>
        <dbReference type="ARBA" id="ARBA00023180"/>
    </source>
</evidence>
<keyword evidence="10" id="KW-0325">Glycoprotein</keyword>
<evidence type="ECO:0000313" key="14">
    <source>
        <dbReference type="Proteomes" id="UP000054477"/>
    </source>
</evidence>
<dbReference type="Pfam" id="PF19316">
    <property type="entry name" value="PIGO_PIGG"/>
    <property type="match status" value="1"/>
</dbReference>
<evidence type="ECO:0000256" key="8">
    <source>
        <dbReference type="ARBA" id="ARBA00022989"/>
    </source>
</evidence>
<keyword evidence="4" id="KW-0337">GPI-anchor biosynthesis</keyword>
<dbReference type="InterPro" id="IPR039524">
    <property type="entry name" value="PIGO/GPI13"/>
</dbReference>
<feature type="domain" description="GPI ethanolamine phosphate transferase 2 C-terminal" evidence="12">
    <location>
        <begin position="833"/>
        <end position="976"/>
    </location>
</feature>
<feature type="transmembrane region" description="Helical" evidence="11">
    <location>
        <begin position="769"/>
        <end position="786"/>
    </location>
</feature>
<dbReference type="CDD" id="cd16023">
    <property type="entry name" value="GPI_EPT_3"/>
    <property type="match status" value="1"/>
</dbReference>
<evidence type="ECO:0000259" key="12">
    <source>
        <dbReference type="Pfam" id="PF19316"/>
    </source>
</evidence>
<evidence type="ECO:0000256" key="7">
    <source>
        <dbReference type="ARBA" id="ARBA00022824"/>
    </source>
</evidence>
<dbReference type="PANTHER" id="PTHR23071:SF1">
    <property type="entry name" value="GPI ETHANOLAMINE PHOSPHATE TRANSFERASE 3"/>
    <property type="match status" value="1"/>
</dbReference>
<accession>A0A0C9WXL2</accession>
<organism evidence="13 14">
    <name type="scientific">Laccaria amethystina LaAM-08-1</name>
    <dbReference type="NCBI Taxonomy" id="1095629"/>
    <lineage>
        <taxon>Eukaryota</taxon>
        <taxon>Fungi</taxon>
        <taxon>Dikarya</taxon>
        <taxon>Basidiomycota</taxon>
        <taxon>Agaricomycotina</taxon>
        <taxon>Agaricomycetes</taxon>
        <taxon>Agaricomycetidae</taxon>
        <taxon>Agaricales</taxon>
        <taxon>Agaricineae</taxon>
        <taxon>Hydnangiaceae</taxon>
        <taxon>Laccaria</taxon>
    </lineage>
</organism>
<evidence type="ECO:0000256" key="9">
    <source>
        <dbReference type="ARBA" id="ARBA00023136"/>
    </source>
</evidence>
<reference evidence="14" key="2">
    <citation type="submission" date="2015-01" db="EMBL/GenBank/DDBJ databases">
        <title>Evolutionary Origins and Diversification of the Mycorrhizal Mutualists.</title>
        <authorList>
            <consortium name="DOE Joint Genome Institute"/>
            <consortium name="Mycorrhizal Genomics Consortium"/>
            <person name="Kohler A."/>
            <person name="Kuo A."/>
            <person name="Nagy L.G."/>
            <person name="Floudas D."/>
            <person name="Copeland A."/>
            <person name="Barry K.W."/>
            <person name="Cichocki N."/>
            <person name="Veneault-Fourrey C."/>
            <person name="LaButti K."/>
            <person name="Lindquist E.A."/>
            <person name="Lipzen A."/>
            <person name="Lundell T."/>
            <person name="Morin E."/>
            <person name="Murat C."/>
            <person name="Riley R."/>
            <person name="Ohm R."/>
            <person name="Sun H."/>
            <person name="Tunlid A."/>
            <person name="Henrissat B."/>
            <person name="Grigoriev I.V."/>
            <person name="Hibbett D.S."/>
            <person name="Martin F."/>
        </authorList>
    </citation>
    <scope>NUCLEOTIDE SEQUENCE [LARGE SCALE GENOMIC DNA]</scope>
    <source>
        <strain evidence="14">LaAM-08-1</strain>
    </source>
</reference>
<dbReference type="GO" id="GO:0006506">
    <property type="term" value="P:GPI anchor biosynthetic process"/>
    <property type="evidence" value="ECO:0007669"/>
    <property type="project" value="UniProtKB-UniPathway"/>
</dbReference>
<evidence type="ECO:0000256" key="3">
    <source>
        <dbReference type="ARBA" id="ARBA00008695"/>
    </source>
</evidence>
<dbReference type="STRING" id="1095629.A0A0C9WXL2"/>
<comment type="subcellular location">
    <subcellularLocation>
        <location evidence="1">Endoplasmic reticulum membrane</location>
        <topology evidence="1">Multi-pass membrane protein</topology>
    </subcellularLocation>
</comment>
<dbReference type="PANTHER" id="PTHR23071">
    <property type="entry name" value="PHOSPHATIDYLINOSITOL GLYCAN"/>
    <property type="match status" value="1"/>
</dbReference>
<keyword evidence="6 11" id="KW-0812">Transmembrane</keyword>
<feature type="transmembrane region" description="Helical" evidence="11">
    <location>
        <begin position="627"/>
        <end position="646"/>
    </location>
</feature>
<evidence type="ECO:0000256" key="1">
    <source>
        <dbReference type="ARBA" id="ARBA00004477"/>
    </source>
</evidence>
<feature type="transmembrane region" description="Helical" evidence="11">
    <location>
        <begin position="431"/>
        <end position="451"/>
    </location>
</feature>
<keyword evidence="8 11" id="KW-1133">Transmembrane helix</keyword>
<feature type="transmembrane region" description="Helical" evidence="11">
    <location>
        <begin position="916"/>
        <end position="940"/>
    </location>
</feature>
<evidence type="ECO:0000256" key="4">
    <source>
        <dbReference type="ARBA" id="ARBA00022502"/>
    </source>
</evidence>
<dbReference type="OrthoDB" id="272139at2759"/>
<dbReference type="HOGENOM" id="CLU_004298_1_1_1"/>
<comment type="pathway">
    <text evidence="2">Glycolipid biosynthesis; glycosylphosphatidylinositol-anchor biosynthesis.</text>
</comment>
<comment type="similarity">
    <text evidence="3">Belongs to the PIGG/PIGN/PIGO family. PIGO subfamily.</text>
</comment>
<keyword evidence="14" id="KW-1185">Reference proteome</keyword>
<reference evidence="13 14" key="1">
    <citation type="submission" date="2014-04" db="EMBL/GenBank/DDBJ databases">
        <authorList>
            <consortium name="DOE Joint Genome Institute"/>
            <person name="Kuo A."/>
            <person name="Kohler A."/>
            <person name="Nagy L.G."/>
            <person name="Floudas D."/>
            <person name="Copeland A."/>
            <person name="Barry K.W."/>
            <person name="Cichocki N."/>
            <person name="Veneault-Fourrey C."/>
            <person name="LaButti K."/>
            <person name="Lindquist E.A."/>
            <person name="Lipzen A."/>
            <person name="Lundell T."/>
            <person name="Morin E."/>
            <person name="Murat C."/>
            <person name="Sun H."/>
            <person name="Tunlid A."/>
            <person name="Henrissat B."/>
            <person name="Grigoriev I.V."/>
            <person name="Hibbett D.S."/>
            <person name="Martin F."/>
            <person name="Nordberg H.P."/>
            <person name="Cantor M.N."/>
            <person name="Hua S.X."/>
        </authorList>
    </citation>
    <scope>NUCLEOTIDE SEQUENCE [LARGE SCALE GENOMIC DNA]</scope>
    <source>
        <strain evidence="13 14">LaAM-08-1</strain>
    </source>
</reference>
<feature type="transmembrane region" description="Helical" evidence="11">
    <location>
        <begin position="500"/>
        <end position="518"/>
    </location>
</feature>
<gene>
    <name evidence="13" type="ORF">K443DRAFT_105613</name>
</gene>
<dbReference type="GO" id="GO:0005789">
    <property type="term" value="C:endoplasmic reticulum membrane"/>
    <property type="evidence" value="ECO:0007669"/>
    <property type="project" value="UniProtKB-SubCell"/>
</dbReference>
<feature type="transmembrane region" description="Helical" evidence="11">
    <location>
        <begin position="582"/>
        <end position="601"/>
    </location>
</feature>
<dbReference type="InterPro" id="IPR017850">
    <property type="entry name" value="Alkaline_phosphatase_core_sf"/>
</dbReference>